<dbReference type="AlphaFoldDB" id="A0A9E6RDU7"/>
<evidence type="ECO:0000256" key="4">
    <source>
        <dbReference type="PROSITE-ProRule" id="PRU00169"/>
    </source>
</evidence>
<evidence type="ECO:0000256" key="5">
    <source>
        <dbReference type="SAM" id="MobiDB-lite"/>
    </source>
</evidence>
<evidence type="ECO:0000259" key="6">
    <source>
        <dbReference type="PROSITE" id="PS50110"/>
    </source>
</evidence>
<feature type="region of interest" description="Disordered" evidence="5">
    <location>
        <begin position="132"/>
        <end position="151"/>
    </location>
</feature>
<evidence type="ECO:0000256" key="1">
    <source>
        <dbReference type="ARBA" id="ARBA00022553"/>
    </source>
</evidence>
<proteinExistence type="predicted"/>
<keyword evidence="8" id="KW-1185">Reference proteome</keyword>
<dbReference type="SMART" id="SM00448">
    <property type="entry name" value="REC"/>
    <property type="match status" value="1"/>
</dbReference>
<accession>A0A9E6RDU7</accession>
<dbReference type="Proteomes" id="UP000825701">
    <property type="component" value="Chromosome"/>
</dbReference>
<name>A0A9E6RDU7_9HYPH</name>
<feature type="domain" description="Response regulatory" evidence="6">
    <location>
        <begin position="5"/>
        <end position="118"/>
    </location>
</feature>
<protein>
    <submittedName>
        <fullName evidence="7">Response regulator</fullName>
    </submittedName>
</protein>
<sequence>MSSHVALIAEDDAITLMAAAATFQDAGYEVLEAGDAHEAWDILSGRDNVILLLTDIEMPGTMNGLELANKVHRSWPHIEIIVCSGRVKPVDGELPEPVMFLGKPVDLMTLQQKARETVEAKANTRLLAEGFAGKDRAVSGPDDFEEAQSPT</sequence>
<dbReference type="SUPFAM" id="SSF52172">
    <property type="entry name" value="CheY-like"/>
    <property type="match status" value="1"/>
</dbReference>
<gene>
    <name evidence="7" type="ORF">K6K41_12990</name>
</gene>
<keyword evidence="2" id="KW-0805">Transcription regulation</keyword>
<keyword evidence="1 4" id="KW-0597">Phosphoprotein</keyword>
<feature type="modified residue" description="4-aspartylphosphate" evidence="4">
    <location>
        <position position="55"/>
    </location>
</feature>
<evidence type="ECO:0000256" key="3">
    <source>
        <dbReference type="ARBA" id="ARBA00023163"/>
    </source>
</evidence>
<reference evidence="7" key="1">
    <citation type="submission" date="2021-08" db="EMBL/GenBank/DDBJ databases">
        <authorList>
            <person name="Zhang H."/>
            <person name="Xu M."/>
            <person name="Yu Z."/>
            <person name="Yang L."/>
            <person name="Cai Y."/>
        </authorList>
    </citation>
    <scope>NUCLEOTIDE SEQUENCE</scope>
    <source>
        <strain evidence="7">CHL1</strain>
    </source>
</reference>
<dbReference type="KEGG" id="cmet:K6K41_12990"/>
<evidence type="ECO:0000313" key="8">
    <source>
        <dbReference type="Proteomes" id="UP000825701"/>
    </source>
</evidence>
<dbReference type="Pfam" id="PF00072">
    <property type="entry name" value="Response_reg"/>
    <property type="match status" value="1"/>
</dbReference>
<dbReference type="InterPro" id="IPR001789">
    <property type="entry name" value="Sig_transdc_resp-reg_receiver"/>
</dbReference>
<dbReference type="EMBL" id="CP081869">
    <property type="protein sequence ID" value="QZO02100.1"/>
    <property type="molecule type" value="Genomic_DNA"/>
</dbReference>
<dbReference type="PANTHER" id="PTHR44591:SF3">
    <property type="entry name" value="RESPONSE REGULATORY DOMAIN-CONTAINING PROTEIN"/>
    <property type="match status" value="1"/>
</dbReference>
<evidence type="ECO:0000256" key="2">
    <source>
        <dbReference type="ARBA" id="ARBA00023015"/>
    </source>
</evidence>
<dbReference type="PROSITE" id="PS50110">
    <property type="entry name" value="RESPONSE_REGULATORY"/>
    <property type="match status" value="1"/>
</dbReference>
<dbReference type="GO" id="GO:0000160">
    <property type="term" value="P:phosphorelay signal transduction system"/>
    <property type="evidence" value="ECO:0007669"/>
    <property type="project" value="InterPro"/>
</dbReference>
<dbReference type="InterPro" id="IPR050595">
    <property type="entry name" value="Bact_response_regulator"/>
</dbReference>
<organism evidence="7 8">
    <name type="scientific">Chenggangzhangella methanolivorans</name>
    <dbReference type="NCBI Taxonomy" id="1437009"/>
    <lineage>
        <taxon>Bacteria</taxon>
        <taxon>Pseudomonadati</taxon>
        <taxon>Pseudomonadota</taxon>
        <taxon>Alphaproteobacteria</taxon>
        <taxon>Hyphomicrobiales</taxon>
        <taxon>Methylopilaceae</taxon>
        <taxon>Chenggangzhangella</taxon>
    </lineage>
</organism>
<dbReference type="Gene3D" id="3.40.50.2300">
    <property type="match status" value="1"/>
</dbReference>
<evidence type="ECO:0000313" key="7">
    <source>
        <dbReference type="EMBL" id="QZO02100.1"/>
    </source>
</evidence>
<keyword evidence="3" id="KW-0804">Transcription</keyword>
<dbReference type="RefSeq" id="WP_261405485.1">
    <property type="nucleotide sequence ID" value="NZ_CP081869.1"/>
</dbReference>
<feature type="compositionally biased region" description="Acidic residues" evidence="5">
    <location>
        <begin position="142"/>
        <end position="151"/>
    </location>
</feature>
<dbReference type="InterPro" id="IPR011006">
    <property type="entry name" value="CheY-like_superfamily"/>
</dbReference>
<dbReference type="PANTHER" id="PTHR44591">
    <property type="entry name" value="STRESS RESPONSE REGULATOR PROTEIN 1"/>
    <property type="match status" value="1"/>
</dbReference>